<dbReference type="PROSITE" id="PS51257">
    <property type="entry name" value="PROKAR_LIPOPROTEIN"/>
    <property type="match status" value="1"/>
</dbReference>
<feature type="signal peptide" evidence="2">
    <location>
        <begin position="1"/>
        <end position="21"/>
    </location>
</feature>
<gene>
    <name evidence="3" type="ORF">NITINOP_3007</name>
</gene>
<dbReference type="KEGG" id="nio:NITINOP_3007"/>
<evidence type="ECO:0000313" key="4">
    <source>
        <dbReference type="Proteomes" id="UP000066284"/>
    </source>
</evidence>
<sequence length="72" mass="7847">MIRILCALPFALLAGAMIAGCADDSFSGRQRPAPGYDNVNMGSSQPGQQHRYDEPPPASQRDPYSRSQPGYY</sequence>
<name>A0A0S4KZT6_9BACT</name>
<organism evidence="3 4">
    <name type="scientific">Candidatus Nitrospira inopinata</name>
    <dbReference type="NCBI Taxonomy" id="1715989"/>
    <lineage>
        <taxon>Bacteria</taxon>
        <taxon>Pseudomonadati</taxon>
        <taxon>Nitrospirota</taxon>
        <taxon>Nitrospiria</taxon>
        <taxon>Nitrospirales</taxon>
        <taxon>Nitrospiraceae</taxon>
        <taxon>Nitrospira</taxon>
    </lineage>
</organism>
<evidence type="ECO:0000256" key="1">
    <source>
        <dbReference type="SAM" id="MobiDB-lite"/>
    </source>
</evidence>
<reference evidence="4" key="1">
    <citation type="submission" date="2015-09" db="EMBL/GenBank/DDBJ databases">
        <authorList>
            <person name="Daims H."/>
        </authorList>
    </citation>
    <scope>NUCLEOTIDE SEQUENCE [LARGE SCALE GENOMIC DNA]</scope>
</reference>
<keyword evidence="4" id="KW-1185">Reference proteome</keyword>
<dbReference type="EMBL" id="LN885086">
    <property type="protein sequence ID" value="CUQ67979.1"/>
    <property type="molecule type" value="Genomic_DNA"/>
</dbReference>
<dbReference type="Proteomes" id="UP000066284">
    <property type="component" value="Chromosome 1"/>
</dbReference>
<accession>A0A0S4KZT6</accession>
<proteinExistence type="predicted"/>
<protein>
    <recommendedName>
        <fullName evidence="5">Lipoprotein</fullName>
    </recommendedName>
</protein>
<evidence type="ECO:0000313" key="3">
    <source>
        <dbReference type="EMBL" id="CUQ67979.1"/>
    </source>
</evidence>
<dbReference type="AlphaFoldDB" id="A0A0S4KZT6"/>
<feature type="region of interest" description="Disordered" evidence="1">
    <location>
        <begin position="27"/>
        <end position="72"/>
    </location>
</feature>
<evidence type="ECO:0000256" key="2">
    <source>
        <dbReference type="SAM" id="SignalP"/>
    </source>
</evidence>
<feature type="chain" id="PRO_5006623639" description="Lipoprotein" evidence="2">
    <location>
        <begin position="22"/>
        <end position="72"/>
    </location>
</feature>
<keyword evidence="2" id="KW-0732">Signal</keyword>
<evidence type="ECO:0008006" key="5">
    <source>
        <dbReference type="Google" id="ProtNLM"/>
    </source>
</evidence>